<reference evidence="3" key="1">
    <citation type="journal article" date="2015" name="PLoS Genet.">
        <title>Genome Sequence and Transcriptome Analyses of Chrysochromulina tobin: Metabolic Tools for Enhanced Algal Fitness in the Prominent Order Prymnesiales (Haptophyceae).</title>
        <authorList>
            <person name="Hovde B.T."/>
            <person name="Deodato C.R."/>
            <person name="Hunsperger H.M."/>
            <person name="Ryken S.A."/>
            <person name="Yost W."/>
            <person name="Jha R.K."/>
            <person name="Patterson J."/>
            <person name="Monnat R.J. Jr."/>
            <person name="Barlow S.B."/>
            <person name="Starkenburg S.R."/>
            <person name="Cattolico R.A."/>
        </authorList>
    </citation>
    <scope>NUCLEOTIDE SEQUENCE</scope>
    <source>
        <strain evidence="3">CCMP291</strain>
    </source>
</reference>
<feature type="region of interest" description="Disordered" evidence="1">
    <location>
        <begin position="549"/>
        <end position="614"/>
    </location>
</feature>
<proteinExistence type="predicted"/>
<feature type="compositionally biased region" description="Basic and acidic residues" evidence="1">
    <location>
        <begin position="549"/>
        <end position="566"/>
    </location>
</feature>
<evidence type="ECO:0000256" key="1">
    <source>
        <dbReference type="SAM" id="MobiDB-lite"/>
    </source>
</evidence>
<name>A0A0M0J7V3_9EUKA</name>
<dbReference type="EMBL" id="JWZX01003278">
    <property type="protein sequence ID" value="KOO22422.1"/>
    <property type="molecule type" value="Genomic_DNA"/>
</dbReference>
<feature type="compositionally biased region" description="Basic and acidic residues" evidence="1">
    <location>
        <begin position="599"/>
        <end position="614"/>
    </location>
</feature>
<evidence type="ECO:0000313" key="2">
    <source>
        <dbReference type="EMBL" id="KOO22422.1"/>
    </source>
</evidence>
<feature type="compositionally biased region" description="Low complexity" evidence="1">
    <location>
        <begin position="587"/>
        <end position="598"/>
    </location>
</feature>
<dbReference type="PANTHER" id="PTHR24114">
    <property type="entry name" value="LEUCINE RICH REPEAT FAMILY PROTEIN"/>
    <property type="match status" value="1"/>
</dbReference>
<accession>A0A0M0J7V3</accession>
<comment type="caution">
    <text evidence="2">The sequence shown here is derived from an EMBL/GenBank/DDBJ whole genome shotgun (WGS) entry which is preliminary data.</text>
</comment>
<protein>
    <submittedName>
        <fullName evidence="2">Putative leucine rich repeat protein</fullName>
    </submittedName>
</protein>
<sequence>MLLRVMESQTTADGSEKALVSRDGSTIKAIGWVLVFKEGMLARTLVPAPMLQLSFDLQVHTSQALTRALAIKQAGSQVRKRKDDSLPSQIAGKRPTFKPDDGAASRHTQVKKPATIILMFNCFNAAFDVTSWTGDVPFEKLSGETAFDLIAKKSRKRVGRVKLANELGMPFLARVEFPDEWVMAEEYGVYNDGWQGLASLERIVRLLRELGDDPSALLQDPKGLMRWYIDNQFADRKEERTMLMLAYEMRAVAILVDGVDEAAGMRDIVEAFVHFELVTGGNRLVVTSRPEGVDLDDYKSRFVVMNLLELSQEQQRNVIQMQLQGNDFFEHLVNIAECRKDLDERYNELFRSEALRTETEAFKFEEDEMMERDRRLAKLIDEEKAARAERATRETDEKAPATKEARAIEEEFARQARWTAIREAVVTNSKVPRDSLTIRRLTVDGQAELQSWLSKHYDFFFNRNAENLGHAEFDTKFELLLVFLVEAIGVPVLLSLLLLTYSTGASNKDVVDMNELPDGRLNLYKMGIAAGIRKRMLLNVVSEKSKQDGKDAKGAAEVVVDTKDEGAAPQRRERRKGALEQGGGGMSFSAAGPSPGGSENEKTKAPRGGAKDEPVLDLNSILRGKKVRVVTGEDDVAECYSLVVRVLDKTKQPGFDLRSGIVAVVPKSHTMHAPVTALVEYVTQPAPQSEAALMETCKKMLRRVAVDNQENGRREFTSKNVACALGGNPEELGLWSRLDLDHDYGVALCATLAKQSDKAPAQYQFKHLSFQEGLYAEHLLILVTGLAPPAGAGWHGWMSDKTASEFLNNRYMNNTCRIAAGTLGSLLARQRPCWNFRNATLTANGRSALWFITNENETVESINVSQNDVTFEDVPGICKMLTTCPTLKSFDLSDNDLFKMVEVPLAFSRLCDALGNNHILTDLNLNNNRLGMVGVRIVANALRSCGNLKRLGLSFNEPGVDPALANLLRVHTSLETIELVEKNERLFPSRAKDDIGRALIENKKKKLGFLHCDMFVLSETTKSLTWAKEASTSDAVLLAGVLATNTTLTTFNIAPGAILENKARSELGEALLNNPGSRVAFCNDFGLTSGVDVCEFDLSRSELKDVEPFRLLAGCLRGNRTLTHVTLKQLRMEQISTLALALRGNDTLAQLDMVNASRAGGQSVVRLPVPELNGSKTGNDPARVDLSKTCMEGAIGRVACAMIGTLISSNSLLERLDLSDTGVGIAIGAEGEGGHILLRPICESAICPINEINLTNVQLNDKAGGKLLTALVTGLGDAGSGYDKIKSLLLSRNELGKQFTTGLKTLLWSERAPCVLQRLDLSFNLAIDGYEMGLALKRNESLTSIDFRGVPGANTNDIYSFLGSFFLQEDCNCRTGALERPRAS</sequence>
<evidence type="ECO:0000313" key="3">
    <source>
        <dbReference type="Proteomes" id="UP000037460"/>
    </source>
</evidence>
<dbReference type="PANTHER" id="PTHR24114:SF2">
    <property type="entry name" value="F-BOX DOMAIN-CONTAINING PROTEIN-RELATED"/>
    <property type="match status" value="1"/>
</dbReference>
<gene>
    <name evidence="2" type="ORF">Ctob_000525</name>
</gene>
<feature type="region of interest" description="Disordered" evidence="1">
    <location>
        <begin position="79"/>
        <end position="105"/>
    </location>
</feature>
<dbReference type="Gene3D" id="3.80.10.10">
    <property type="entry name" value="Ribonuclease Inhibitor"/>
    <property type="match status" value="4"/>
</dbReference>
<dbReference type="Proteomes" id="UP000037460">
    <property type="component" value="Unassembled WGS sequence"/>
</dbReference>
<organism evidence="2 3">
    <name type="scientific">Chrysochromulina tobinii</name>
    <dbReference type="NCBI Taxonomy" id="1460289"/>
    <lineage>
        <taxon>Eukaryota</taxon>
        <taxon>Haptista</taxon>
        <taxon>Haptophyta</taxon>
        <taxon>Prymnesiophyceae</taxon>
        <taxon>Prymnesiales</taxon>
        <taxon>Chrysochromulinaceae</taxon>
        <taxon>Chrysochromulina</taxon>
    </lineage>
</organism>
<keyword evidence="3" id="KW-1185">Reference proteome</keyword>
<dbReference type="SUPFAM" id="SSF52047">
    <property type="entry name" value="RNI-like"/>
    <property type="match status" value="2"/>
</dbReference>
<dbReference type="SMART" id="SM00368">
    <property type="entry name" value="LRR_RI"/>
    <property type="match status" value="2"/>
</dbReference>
<dbReference type="InterPro" id="IPR032675">
    <property type="entry name" value="LRR_dom_sf"/>
</dbReference>
<dbReference type="InterPro" id="IPR052394">
    <property type="entry name" value="LRR-containing"/>
</dbReference>